<keyword evidence="6 8" id="KW-0539">Nucleus</keyword>
<dbReference type="SUPFAM" id="SSF143870">
    <property type="entry name" value="PF0523-like"/>
    <property type="match status" value="1"/>
</dbReference>
<accession>A0A2A9NB85</accession>
<evidence type="ECO:0000256" key="3">
    <source>
        <dbReference type="ARBA" id="ARBA00015316"/>
    </source>
</evidence>
<reference evidence="9 10" key="1">
    <citation type="submission" date="2014-02" db="EMBL/GenBank/DDBJ databases">
        <title>Transposable element dynamics among asymbiotic and ectomycorrhizal Amanita fungi.</title>
        <authorList>
            <consortium name="DOE Joint Genome Institute"/>
            <person name="Hess J."/>
            <person name="Skrede I."/>
            <person name="Wolfe B."/>
            <person name="LaButti K."/>
            <person name="Ohm R.A."/>
            <person name="Grigoriev I.V."/>
            <person name="Pringle A."/>
        </authorList>
    </citation>
    <scope>NUCLEOTIDE SEQUENCE [LARGE SCALE GENOMIC DNA]</scope>
    <source>
        <strain evidence="9 10">SKay4041</strain>
    </source>
</reference>
<dbReference type="PANTHER" id="PTHR15840">
    <property type="entry name" value="CGI-121 FAMILY MEMBER"/>
    <property type="match status" value="1"/>
</dbReference>
<evidence type="ECO:0000256" key="1">
    <source>
        <dbReference type="ARBA" id="ARBA00004123"/>
    </source>
</evidence>
<evidence type="ECO:0000313" key="9">
    <source>
        <dbReference type="EMBL" id="PFH44883.1"/>
    </source>
</evidence>
<evidence type="ECO:0000256" key="4">
    <source>
        <dbReference type="ARBA" id="ARBA00016009"/>
    </source>
</evidence>
<keyword evidence="5" id="KW-0819">tRNA processing</keyword>
<dbReference type="Pfam" id="PF08617">
    <property type="entry name" value="CGI-121"/>
    <property type="match status" value="1"/>
</dbReference>
<comment type="function">
    <text evidence="7">Component of the EKC/KEOPS complex that is required for the formation of a threonylcarbamoyl group on adenosine at position 37 (t(6)A37) in tRNAs that read codons beginning with adenine. The complex is probably involved in the transfer of the threonylcarbamoyl moiety of threonylcarbamoyl-AMP (TC-AMP) to the N6 group of A37. CGI121 acts as an allosteric effector that regulates the t(6)A activity of the complex. The EKC/KEOPS complex also promotes both telomere uncapping and telomere elongation. The complex is required for efficient recruitment of transcriptional coactivators. CGI121 is not required for tRNA modification.</text>
</comment>
<dbReference type="EMBL" id="KZ302735">
    <property type="protein sequence ID" value="PFH44883.1"/>
    <property type="molecule type" value="Genomic_DNA"/>
</dbReference>
<protein>
    <recommendedName>
        <fullName evidence="4">EKC/KEOPS complex subunit CGI121</fullName>
    </recommendedName>
    <alternativeName>
        <fullName evidence="3">EKC/KEOPS complex subunit cgi121</fullName>
    </alternativeName>
</protein>
<evidence type="ECO:0000256" key="8">
    <source>
        <dbReference type="RuleBase" id="RU004398"/>
    </source>
</evidence>
<evidence type="ECO:0000256" key="7">
    <source>
        <dbReference type="ARBA" id="ARBA00025043"/>
    </source>
</evidence>
<dbReference type="GO" id="GO:0000408">
    <property type="term" value="C:EKC/KEOPS complex"/>
    <property type="evidence" value="ECO:0007669"/>
    <property type="project" value="TreeGrafter"/>
</dbReference>
<organism evidence="9 10">
    <name type="scientific">Amanita thiersii Skay4041</name>
    <dbReference type="NCBI Taxonomy" id="703135"/>
    <lineage>
        <taxon>Eukaryota</taxon>
        <taxon>Fungi</taxon>
        <taxon>Dikarya</taxon>
        <taxon>Basidiomycota</taxon>
        <taxon>Agaricomycotina</taxon>
        <taxon>Agaricomycetes</taxon>
        <taxon>Agaricomycetidae</taxon>
        <taxon>Agaricales</taxon>
        <taxon>Pluteineae</taxon>
        <taxon>Amanitaceae</taxon>
        <taxon>Amanita</taxon>
    </lineage>
</organism>
<comment type="similarity">
    <text evidence="2 8">Belongs to the CGI121/TPRKB family.</text>
</comment>
<proteinExistence type="inferred from homology"/>
<keyword evidence="10" id="KW-1185">Reference proteome</keyword>
<name>A0A2A9NB85_9AGAR</name>
<dbReference type="InterPro" id="IPR036504">
    <property type="entry name" value="CGI121/TPRKB_sf"/>
</dbReference>
<evidence type="ECO:0000256" key="6">
    <source>
        <dbReference type="ARBA" id="ARBA00023242"/>
    </source>
</evidence>
<dbReference type="GO" id="GO:0005829">
    <property type="term" value="C:cytosol"/>
    <property type="evidence" value="ECO:0007669"/>
    <property type="project" value="TreeGrafter"/>
</dbReference>
<dbReference type="GO" id="GO:0005634">
    <property type="term" value="C:nucleus"/>
    <property type="evidence" value="ECO:0007669"/>
    <property type="project" value="UniProtKB-SubCell"/>
</dbReference>
<dbReference type="OrthoDB" id="329139at2759"/>
<dbReference type="STRING" id="703135.A0A2A9NB85"/>
<dbReference type="AlphaFoldDB" id="A0A2A9NB85"/>
<evidence type="ECO:0000256" key="5">
    <source>
        <dbReference type="ARBA" id="ARBA00022694"/>
    </source>
</evidence>
<evidence type="ECO:0000256" key="2">
    <source>
        <dbReference type="ARBA" id="ARBA00005546"/>
    </source>
</evidence>
<comment type="subcellular location">
    <subcellularLocation>
        <location evidence="1">Nucleus</location>
    </subcellularLocation>
</comment>
<gene>
    <name evidence="9" type="ORF">AMATHDRAFT_44276</name>
</gene>
<dbReference type="PANTHER" id="PTHR15840:SF10">
    <property type="entry name" value="EKC_KEOPS COMPLEX SUBUNIT TPRKB"/>
    <property type="match status" value="1"/>
</dbReference>
<dbReference type="InterPro" id="IPR013926">
    <property type="entry name" value="CGI121/TPRKB"/>
</dbReference>
<evidence type="ECO:0000313" key="10">
    <source>
        <dbReference type="Proteomes" id="UP000242287"/>
    </source>
</evidence>
<sequence length="205" mass="22231">MQSIHFPSYPPSFSIAHVALYTSLAPGSAASLRQRIITASTLPQDEAGNAEREAVNFAFINPHLITSRLHLQTAISQAIIAETGGSLRTKTVHSEILWVLNPTNNISEAIRRYGVSDISTALLVVRVCGPDLSASQAQEQLDKIVQGTLVPFALLDSLTDWDTIKKYHKLNNEPAILAAKGDIECERRVVDNIVTSTVAMKSVAS</sequence>
<dbReference type="Proteomes" id="UP000242287">
    <property type="component" value="Unassembled WGS sequence"/>
</dbReference>
<dbReference type="GO" id="GO:0002949">
    <property type="term" value="P:tRNA threonylcarbamoyladenosine modification"/>
    <property type="evidence" value="ECO:0007669"/>
    <property type="project" value="TreeGrafter"/>
</dbReference>
<dbReference type="Gene3D" id="3.30.2380.10">
    <property type="entry name" value="CGI121/TPRKB"/>
    <property type="match status" value="1"/>
</dbReference>